<accession>T1ET74</accession>
<dbReference type="RefSeq" id="XP_009023158.1">
    <property type="nucleotide sequence ID" value="XM_009024910.1"/>
</dbReference>
<dbReference type="HOGENOM" id="CLU_021182_3_0_1"/>
<dbReference type="KEGG" id="hro:HELRODRAFT_162812"/>
<name>T1ET74_HELRO</name>
<dbReference type="InParanoid" id="T1ET74"/>
<reference evidence="2" key="3">
    <citation type="submission" date="2015-06" db="UniProtKB">
        <authorList>
            <consortium name="EnsemblMetazoa"/>
        </authorList>
    </citation>
    <scope>IDENTIFICATION</scope>
</reference>
<keyword evidence="3" id="KW-1185">Reference proteome</keyword>
<dbReference type="AlphaFoldDB" id="T1ET74"/>
<organism evidence="2 3">
    <name type="scientific">Helobdella robusta</name>
    <name type="common">Californian leech</name>
    <dbReference type="NCBI Taxonomy" id="6412"/>
    <lineage>
        <taxon>Eukaryota</taxon>
        <taxon>Metazoa</taxon>
        <taxon>Spiralia</taxon>
        <taxon>Lophotrochozoa</taxon>
        <taxon>Annelida</taxon>
        <taxon>Clitellata</taxon>
        <taxon>Hirudinea</taxon>
        <taxon>Rhynchobdellida</taxon>
        <taxon>Glossiphoniidae</taxon>
        <taxon>Helobdella</taxon>
    </lineage>
</organism>
<dbReference type="GeneID" id="20199774"/>
<evidence type="ECO:0000313" key="1">
    <source>
        <dbReference type="EMBL" id="ESN99294.1"/>
    </source>
</evidence>
<dbReference type="EnsemblMetazoa" id="HelroT162812">
    <property type="protein sequence ID" value="HelroP162812"/>
    <property type="gene ID" value="HelroG162812"/>
</dbReference>
<evidence type="ECO:0000313" key="2">
    <source>
        <dbReference type="EnsemblMetazoa" id="HelroP162812"/>
    </source>
</evidence>
<reference evidence="3" key="1">
    <citation type="submission" date="2012-12" db="EMBL/GenBank/DDBJ databases">
        <authorList>
            <person name="Hellsten U."/>
            <person name="Grimwood J."/>
            <person name="Chapman J.A."/>
            <person name="Shapiro H."/>
            <person name="Aerts A."/>
            <person name="Otillar R.P."/>
            <person name="Terry A.Y."/>
            <person name="Boore J.L."/>
            <person name="Simakov O."/>
            <person name="Marletaz F."/>
            <person name="Cho S.-J."/>
            <person name="Edsinger-Gonzales E."/>
            <person name="Havlak P."/>
            <person name="Kuo D.-H."/>
            <person name="Larsson T."/>
            <person name="Lv J."/>
            <person name="Arendt D."/>
            <person name="Savage R."/>
            <person name="Osoegawa K."/>
            <person name="de Jong P."/>
            <person name="Lindberg D.R."/>
            <person name="Seaver E.C."/>
            <person name="Weisblat D.A."/>
            <person name="Putnam N.H."/>
            <person name="Grigoriev I.V."/>
            <person name="Rokhsar D.S."/>
        </authorList>
    </citation>
    <scope>NUCLEOTIDE SEQUENCE</scope>
</reference>
<dbReference type="EMBL" id="KB097143">
    <property type="protein sequence ID" value="ESN99294.1"/>
    <property type="molecule type" value="Genomic_DNA"/>
</dbReference>
<dbReference type="EMBL" id="AMQM01001184">
    <property type="status" value="NOT_ANNOTATED_CDS"/>
    <property type="molecule type" value="Genomic_DNA"/>
</dbReference>
<proteinExistence type="predicted"/>
<evidence type="ECO:0000313" key="3">
    <source>
        <dbReference type="Proteomes" id="UP000015101"/>
    </source>
</evidence>
<reference evidence="1 3" key="2">
    <citation type="journal article" date="2013" name="Nature">
        <title>Insights into bilaterian evolution from three spiralian genomes.</title>
        <authorList>
            <person name="Simakov O."/>
            <person name="Marletaz F."/>
            <person name="Cho S.J."/>
            <person name="Edsinger-Gonzales E."/>
            <person name="Havlak P."/>
            <person name="Hellsten U."/>
            <person name="Kuo D.H."/>
            <person name="Larsson T."/>
            <person name="Lv J."/>
            <person name="Arendt D."/>
            <person name="Savage R."/>
            <person name="Osoegawa K."/>
            <person name="de Jong P."/>
            <person name="Grimwood J."/>
            <person name="Chapman J.A."/>
            <person name="Shapiro H."/>
            <person name="Aerts A."/>
            <person name="Otillar R.P."/>
            <person name="Terry A.Y."/>
            <person name="Boore J.L."/>
            <person name="Grigoriev I.V."/>
            <person name="Lindberg D.R."/>
            <person name="Seaver E.C."/>
            <person name="Weisblat D.A."/>
            <person name="Putnam N.H."/>
            <person name="Rokhsar D.S."/>
        </authorList>
    </citation>
    <scope>NUCLEOTIDE SEQUENCE</scope>
</reference>
<protein>
    <submittedName>
        <fullName evidence="1 2">Uncharacterized protein</fullName>
    </submittedName>
</protein>
<sequence length="290" mass="32685">MAPVLHKCTFCFNHYKLRPDGKLHRHGWKEKGQECPGSMKVVDQLLAGSTRPSGLAPRAAPINEGREAARTSASVTEVPMEIDFNAFFDRLTAALRKTPVFDHVPKPCREKVIKELMSFMVAICNELCDPTHWYRLYCFFPYILKKPARGGRKFNQEQGNLSAAVRLVCSLEGLAGDSPETLVKLNSIHPRVSHLPVHNVLTIVRNALSLLRLMYFLRTSFSVDASILGGFDGALRNNLETVLKQKLQPEKIVKAMLTSEIAWDAIDSFSSEVLRNLRTIERQRANKVEK</sequence>
<dbReference type="CTD" id="20199774"/>
<dbReference type="Proteomes" id="UP000015101">
    <property type="component" value="Unassembled WGS sequence"/>
</dbReference>
<dbReference type="OrthoDB" id="6624721at2759"/>
<gene>
    <name evidence="2" type="primary">20199774</name>
    <name evidence="1" type="ORF">HELRODRAFT_162812</name>
</gene>